<proteinExistence type="predicted"/>
<dbReference type="RefSeq" id="XP_037220420.1">
    <property type="nucleotide sequence ID" value="XM_037362499.1"/>
</dbReference>
<keyword evidence="1" id="KW-0472">Membrane</keyword>
<reference evidence="2" key="1">
    <citation type="submission" date="2020-05" db="EMBL/GenBank/DDBJ databases">
        <title>Mycena genomes resolve the evolution of fungal bioluminescence.</title>
        <authorList>
            <person name="Tsai I.J."/>
        </authorList>
    </citation>
    <scope>NUCLEOTIDE SEQUENCE</scope>
    <source>
        <strain evidence="2">171206Taipei</strain>
    </source>
</reference>
<dbReference type="GeneID" id="59345015"/>
<name>A0A8H6SPH4_9AGAR</name>
<keyword evidence="1" id="KW-1133">Transmembrane helix</keyword>
<evidence type="ECO:0000313" key="3">
    <source>
        <dbReference type="Proteomes" id="UP000636479"/>
    </source>
</evidence>
<keyword evidence="1" id="KW-0812">Transmembrane</keyword>
<evidence type="ECO:0000313" key="2">
    <source>
        <dbReference type="EMBL" id="KAF7303448.1"/>
    </source>
</evidence>
<dbReference type="Proteomes" id="UP000636479">
    <property type="component" value="Unassembled WGS sequence"/>
</dbReference>
<feature type="transmembrane region" description="Helical" evidence="1">
    <location>
        <begin position="47"/>
        <end position="72"/>
    </location>
</feature>
<comment type="caution">
    <text evidence="2">The sequence shown here is derived from an EMBL/GenBank/DDBJ whole genome shotgun (WGS) entry which is preliminary data.</text>
</comment>
<evidence type="ECO:0000256" key="1">
    <source>
        <dbReference type="SAM" id="Phobius"/>
    </source>
</evidence>
<protein>
    <submittedName>
        <fullName evidence="2">Uncharacterized protein</fullName>
    </submittedName>
</protein>
<dbReference type="AlphaFoldDB" id="A0A8H6SPH4"/>
<sequence>MWHTARGLSSRARYLPFCSLSVVPLLLERMPPGATAPSSSPRASPVPAAAIAGIAAGSIVLVATVALLAFFLTRRRRRRRALQALDGGVRAVSPYLMSANPVSPPSSKLALRERVRQLEAELAAGAGPPVYTPSSGP</sequence>
<dbReference type="EMBL" id="JACAZF010000005">
    <property type="protein sequence ID" value="KAF7303448.1"/>
    <property type="molecule type" value="Genomic_DNA"/>
</dbReference>
<keyword evidence="3" id="KW-1185">Reference proteome</keyword>
<gene>
    <name evidence="2" type="ORF">MIND_00573600</name>
</gene>
<accession>A0A8H6SPH4</accession>
<organism evidence="2 3">
    <name type="scientific">Mycena indigotica</name>
    <dbReference type="NCBI Taxonomy" id="2126181"/>
    <lineage>
        <taxon>Eukaryota</taxon>
        <taxon>Fungi</taxon>
        <taxon>Dikarya</taxon>
        <taxon>Basidiomycota</taxon>
        <taxon>Agaricomycotina</taxon>
        <taxon>Agaricomycetes</taxon>
        <taxon>Agaricomycetidae</taxon>
        <taxon>Agaricales</taxon>
        <taxon>Marasmiineae</taxon>
        <taxon>Mycenaceae</taxon>
        <taxon>Mycena</taxon>
    </lineage>
</organism>